<feature type="region of interest" description="Disordered" evidence="6">
    <location>
        <begin position="529"/>
        <end position="613"/>
    </location>
</feature>
<protein>
    <recommendedName>
        <fullName evidence="12">Methyl-accepting chemotaxis protein</fullName>
    </recommendedName>
</protein>
<name>A0A2W5DKR0_9BURK</name>
<evidence type="ECO:0000256" key="3">
    <source>
        <dbReference type="ARBA" id="ARBA00029447"/>
    </source>
</evidence>
<comment type="subcellular location">
    <subcellularLocation>
        <location evidence="1">Membrane</location>
    </subcellularLocation>
</comment>
<accession>A0A2W5DKR0</accession>
<gene>
    <name evidence="10" type="ORF">DI603_12750</name>
</gene>
<evidence type="ECO:0000259" key="8">
    <source>
        <dbReference type="PROSITE" id="PS50111"/>
    </source>
</evidence>
<evidence type="ECO:0000256" key="5">
    <source>
        <dbReference type="SAM" id="Coils"/>
    </source>
</evidence>
<dbReference type="Proteomes" id="UP000249633">
    <property type="component" value="Unassembled WGS sequence"/>
</dbReference>
<dbReference type="PANTHER" id="PTHR43531:SF14">
    <property type="entry name" value="METHYL-ACCEPTING CHEMOTAXIS PROTEIN I-RELATED"/>
    <property type="match status" value="1"/>
</dbReference>
<feature type="coiled-coil region" evidence="5">
    <location>
        <begin position="472"/>
        <end position="499"/>
    </location>
</feature>
<comment type="similarity">
    <text evidence="3">Belongs to the methyl-accepting chemotaxis (MCP) protein family.</text>
</comment>
<dbReference type="PROSITE" id="PS50885">
    <property type="entry name" value="HAMP"/>
    <property type="match status" value="1"/>
</dbReference>
<feature type="domain" description="HAMP" evidence="9">
    <location>
        <begin position="215"/>
        <end position="267"/>
    </location>
</feature>
<dbReference type="InterPro" id="IPR004089">
    <property type="entry name" value="MCPsignal_dom"/>
</dbReference>
<reference evidence="10 11" key="1">
    <citation type="submission" date="2017-08" db="EMBL/GenBank/DDBJ databases">
        <title>Infants hospitalized years apart are colonized by the same room-sourced microbial strains.</title>
        <authorList>
            <person name="Brooks B."/>
            <person name="Olm M.R."/>
            <person name="Firek B.A."/>
            <person name="Baker R."/>
            <person name="Thomas B.C."/>
            <person name="Morowitz M.J."/>
            <person name="Banfield J.F."/>
        </authorList>
    </citation>
    <scope>NUCLEOTIDE SEQUENCE [LARGE SCALE GENOMIC DNA]</scope>
    <source>
        <strain evidence="10">S2_012_000_R2_81</strain>
    </source>
</reference>
<dbReference type="EMBL" id="QFOD01000011">
    <property type="protein sequence ID" value="PZP31233.1"/>
    <property type="molecule type" value="Genomic_DNA"/>
</dbReference>
<keyword evidence="7" id="KW-1133">Transmembrane helix</keyword>
<comment type="caution">
    <text evidence="10">The sequence shown here is derived from an EMBL/GenBank/DDBJ whole genome shotgun (WGS) entry which is preliminary data.</text>
</comment>
<keyword evidence="2" id="KW-0488">Methylation</keyword>
<evidence type="ECO:0000256" key="2">
    <source>
        <dbReference type="ARBA" id="ARBA00022481"/>
    </source>
</evidence>
<evidence type="ECO:0000256" key="1">
    <source>
        <dbReference type="ARBA" id="ARBA00004370"/>
    </source>
</evidence>
<dbReference type="GO" id="GO:0005886">
    <property type="term" value="C:plasma membrane"/>
    <property type="evidence" value="ECO:0007669"/>
    <property type="project" value="TreeGrafter"/>
</dbReference>
<feature type="transmembrane region" description="Helical" evidence="7">
    <location>
        <begin position="15"/>
        <end position="37"/>
    </location>
</feature>
<keyword evidence="7" id="KW-0472">Membrane</keyword>
<dbReference type="GO" id="GO:0006935">
    <property type="term" value="P:chemotaxis"/>
    <property type="evidence" value="ECO:0007669"/>
    <property type="project" value="InterPro"/>
</dbReference>
<dbReference type="SMART" id="SM00283">
    <property type="entry name" value="MA"/>
    <property type="match status" value="1"/>
</dbReference>
<dbReference type="InterPro" id="IPR004090">
    <property type="entry name" value="Chemotax_Me-accpt_rcpt"/>
</dbReference>
<proteinExistence type="inferred from homology"/>
<dbReference type="Pfam" id="PF00015">
    <property type="entry name" value="MCPsignal"/>
    <property type="match status" value="1"/>
</dbReference>
<feature type="domain" description="Methyl-accepting transducer" evidence="8">
    <location>
        <begin position="272"/>
        <end position="501"/>
    </location>
</feature>
<dbReference type="CDD" id="cd19411">
    <property type="entry name" value="MCP2201-like_sensor"/>
    <property type="match status" value="1"/>
</dbReference>
<dbReference type="AlphaFoldDB" id="A0A2W5DKR0"/>
<dbReference type="SUPFAM" id="SSF58104">
    <property type="entry name" value="Methyl-accepting chemotaxis protein (MCP) signaling domain"/>
    <property type="match status" value="1"/>
</dbReference>
<dbReference type="CDD" id="cd06225">
    <property type="entry name" value="HAMP"/>
    <property type="match status" value="1"/>
</dbReference>
<evidence type="ECO:0000256" key="4">
    <source>
        <dbReference type="PROSITE-ProRule" id="PRU00284"/>
    </source>
</evidence>
<dbReference type="GO" id="GO:0004888">
    <property type="term" value="F:transmembrane signaling receptor activity"/>
    <property type="evidence" value="ECO:0007669"/>
    <property type="project" value="InterPro"/>
</dbReference>
<dbReference type="InterPro" id="IPR003660">
    <property type="entry name" value="HAMP_dom"/>
</dbReference>
<dbReference type="CDD" id="cd11386">
    <property type="entry name" value="MCP_signal"/>
    <property type="match status" value="1"/>
</dbReference>
<sequence>MSSVLSSGRSIGSRLTIVLSLVLLISFVGSGMGYWALSRVAAENKDMYESSLTNERLASDWYRNVTNGAARTTAVAVSKDPALAQFFTQASTESSKQSGELQKQLETRLTSDSEKALFAKLGEVRKAYLSSRDAVYAAKKAGDVDKAQQIFESQFQPAVTQFQDAMKVMVQSQRDELDAAAQRAQQANDTARIGLVVFSLCALGVGIALAVWLTRSITRPLHEAAEVADAIANFDLTRRFEAHGQDETGRLLRSLQQMQAALLKLIGEVRGSTDSISTASAEIATGNMDLSQRTEQTASHLQQAAASMTQLTGTVRQTADAATTANQLASSAAEVAERGGAVVAEVVSTMDQISQSSRKISDIIGTIDGIAFQTNILALNAAVEAARAGEQGRGFAVVAGEVRSLAQRSAEAAKEIKSLIGASVDSVESGARLVADAGSTMNEIVASVQRVSDIIGEISAASREQSDGIDQINAAVGQLDQMTQQNAALVEEAASAAESLKDQSGRLSGAIGVFRLDGSQAMAVKSSFKPLASPVSRPSPSTAGNAAASPRPAAKAATAKPAVKATTAKATAPKAVADAAPKRQPASVSAPATPAPAPKVAAATVDDGDWETF</sequence>
<dbReference type="Pfam" id="PF12729">
    <property type="entry name" value="4HB_MCP_1"/>
    <property type="match status" value="1"/>
</dbReference>
<keyword evidence="4" id="KW-0807">Transducer</keyword>
<dbReference type="FunFam" id="1.10.287.950:FF:000001">
    <property type="entry name" value="Methyl-accepting chemotaxis sensory transducer"/>
    <property type="match status" value="1"/>
</dbReference>
<dbReference type="InterPro" id="IPR051310">
    <property type="entry name" value="MCP_chemotaxis"/>
</dbReference>
<keyword evidence="7" id="KW-0812">Transmembrane</keyword>
<dbReference type="PRINTS" id="PR00260">
    <property type="entry name" value="CHEMTRNSDUCR"/>
</dbReference>
<dbReference type="InterPro" id="IPR047347">
    <property type="entry name" value="YvaQ-like_sensor"/>
</dbReference>
<evidence type="ECO:0000259" key="9">
    <source>
        <dbReference type="PROSITE" id="PS50885"/>
    </source>
</evidence>
<evidence type="ECO:0000256" key="7">
    <source>
        <dbReference type="SAM" id="Phobius"/>
    </source>
</evidence>
<feature type="compositionally biased region" description="Low complexity" evidence="6">
    <location>
        <begin position="542"/>
        <end position="604"/>
    </location>
</feature>
<evidence type="ECO:0000313" key="11">
    <source>
        <dbReference type="Proteomes" id="UP000249633"/>
    </source>
</evidence>
<organism evidence="10 11">
    <name type="scientific">Roseateles depolymerans</name>
    <dbReference type="NCBI Taxonomy" id="76731"/>
    <lineage>
        <taxon>Bacteria</taxon>
        <taxon>Pseudomonadati</taxon>
        <taxon>Pseudomonadota</taxon>
        <taxon>Betaproteobacteria</taxon>
        <taxon>Burkholderiales</taxon>
        <taxon>Sphaerotilaceae</taxon>
        <taxon>Roseateles</taxon>
    </lineage>
</organism>
<dbReference type="InterPro" id="IPR024478">
    <property type="entry name" value="HlyB_4HB_MCP"/>
</dbReference>
<dbReference type="GO" id="GO:0007165">
    <property type="term" value="P:signal transduction"/>
    <property type="evidence" value="ECO:0007669"/>
    <property type="project" value="UniProtKB-KW"/>
</dbReference>
<evidence type="ECO:0000313" key="10">
    <source>
        <dbReference type="EMBL" id="PZP31233.1"/>
    </source>
</evidence>
<keyword evidence="5" id="KW-0175">Coiled coil</keyword>
<dbReference type="SMART" id="SM00304">
    <property type="entry name" value="HAMP"/>
    <property type="match status" value="1"/>
</dbReference>
<feature type="transmembrane region" description="Helical" evidence="7">
    <location>
        <begin position="193"/>
        <end position="213"/>
    </location>
</feature>
<dbReference type="Gene3D" id="1.10.287.950">
    <property type="entry name" value="Methyl-accepting chemotaxis protein"/>
    <property type="match status" value="1"/>
</dbReference>
<dbReference type="PROSITE" id="PS50111">
    <property type="entry name" value="CHEMOTAXIS_TRANSDUC_2"/>
    <property type="match status" value="1"/>
</dbReference>
<dbReference type="PANTHER" id="PTHR43531">
    <property type="entry name" value="PROTEIN ICFG"/>
    <property type="match status" value="1"/>
</dbReference>
<dbReference type="Pfam" id="PF00672">
    <property type="entry name" value="HAMP"/>
    <property type="match status" value="1"/>
</dbReference>
<evidence type="ECO:0008006" key="12">
    <source>
        <dbReference type="Google" id="ProtNLM"/>
    </source>
</evidence>
<evidence type="ECO:0000256" key="6">
    <source>
        <dbReference type="SAM" id="MobiDB-lite"/>
    </source>
</evidence>